<evidence type="ECO:0000313" key="8">
    <source>
        <dbReference type="Proteomes" id="UP000648482"/>
    </source>
</evidence>
<evidence type="ECO:0000259" key="6">
    <source>
        <dbReference type="PROSITE" id="PS51910"/>
    </source>
</evidence>
<evidence type="ECO:0000256" key="5">
    <source>
        <dbReference type="RuleBase" id="RU004453"/>
    </source>
</evidence>
<comment type="caution">
    <text evidence="7">The sequence shown here is derived from an EMBL/GenBank/DDBJ whole genome shotgun (WGS) entry which is preliminary data.</text>
</comment>
<dbReference type="InterPro" id="IPR017853">
    <property type="entry name" value="GH"/>
</dbReference>
<dbReference type="PANTHER" id="PTHR45708">
    <property type="entry name" value="ENDOCHITINASE"/>
    <property type="match status" value="1"/>
</dbReference>
<dbReference type="InterPro" id="IPR001579">
    <property type="entry name" value="Glyco_hydro_18_chit_AS"/>
</dbReference>
<dbReference type="Gene3D" id="3.20.20.80">
    <property type="entry name" value="Glycosidases"/>
    <property type="match status" value="1"/>
</dbReference>
<evidence type="ECO:0000256" key="3">
    <source>
        <dbReference type="ARBA" id="ARBA00023295"/>
    </source>
</evidence>
<keyword evidence="3 4" id="KW-0326">Glycosidase</keyword>
<comment type="similarity">
    <text evidence="5">Belongs to the glycosyl hydrolase 18 family.</text>
</comment>
<dbReference type="InterPro" id="IPR050542">
    <property type="entry name" value="Glycosyl_Hydrlase18_Chitinase"/>
</dbReference>
<name>A0ABR9E212_9GAMM</name>
<dbReference type="PROSITE" id="PS51910">
    <property type="entry name" value="GH18_2"/>
    <property type="match status" value="1"/>
</dbReference>
<dbReference type="RefSeq" id="WP_193156238.1">
    <property type="nucleotide sequence ID" value="NZ_AQGU01000027.1"/>
</dbReference>
<dbReference type="Pfam" id="PF00704">
    <property type="entry name" value="Glyco_hydro_18"/>
    <property type="match status" value="1"/>
</dbReference>
<evidence type="ECO:0000313" key="7">
    <source>
        <dbReference type="EMBL" id="MBE0360597.1"/>
    </source>
</evidence>
<keyword evidence="2 4" id="KW-0378">Hydrolase</keyword>
<organism evidence="7 8">
    <name type="scientific">Pseudoalteromonas aliena SW19</name>
    <dbReference type="NCBI Taxonomy" id="1314866"/>
    <lineage>
        <taxon>Bacteria</taxon>
        <taxon>Pseudomonadati</taxon>
        <taxon>Pseudomonadota</taxon>
        <taxon>Gammaproteobacteria</taxon>
        <taxon>Alteromonadales</taxon>
        <taxon>Pseudoalteromonadaceae</taxon>
        <taxon>Pseudoalteromonas</taxon>
    </lineage>
</organism>
<sequence>MKDYKVVGYFNGSVTLDSVTKCIGGYTDIIFSFWVSPEQGVAGAAASAVGNSDIINSVKKAGKKCILAAGGSTYLPEVADLQHAKEYGKALAEYALANGFDGVDLDIENIQMNQQTLQWLAAVTNAIVSVATEKKTTLQISHAPQAPYFHKTEGYAKLEELTAGRIDYYNIQYYNQGSYAYQAYEDFSSMFDIEYLGVSNETSVKSIITQDSPKVPFEKVVIGKPITKDDVGSSNSTGYIPTCALIDILNQAKARKIPFGGVMGWKIDSDIDGAWGETLNECLNGSKA</sequence>
<protein>
    <recommendedName>
        <fullName evidence="1">chitinase</fullName>
        <ecNumber evidence="1">3.2.1.14</ecNumber>
    </recommendedName>
</protein>
<proteinExistence type="inferred from homology"/>
<dbReference type="EC" id="3.2.1.14" evidence="1"/>
<evidence type="ECO:0000256" key="2">
    <source>
        <dbReference type="ARBA" id="ARBA00022801"/>
    </source>
</evidence>
<dbReference type="InterPro" id="IPR001223">
    <property type="entry name" value="Glyco_hydro18_cat"/>
</dbReference>
<dbReference type="SUPFAM" id="SSF51445">
    <property type="entry name" value="(Trans)glycosidases"/>
    <property type="match status" value="1"/>
</dbReference>
<reference evidence="7 8" key="1">
    <citation type="submission" date="2015-06" db="EMBL/GenBank/DDBJ databases">
        <title>Genome sequence of Pseudoalteromonas aliena.</title>
        <authorList>
            <person name="Xie B.-B."/>
            <person name="Rong J.-C."/>
            <person name="Qin Q.-L."/>
            <person name="Zhang Y.-Z."/>
        </authorList>
    </citation>
    <scope>NUCLEOTIDE SEQUENCE [LARGE SCALE GENOMIC DNA]</scope>
    <source>
        <strain evidence="7 8">SW19</strain>
    </source>
</reference>
<dbReference type="EMBL" id="AQGU01000027">
    <property type="protein sequence ID" value="MBE0360597.1"/>
    <property type="molecule type" value="Genomic_DNA"/>
</dbReference>
<evidence type="ECO:0000256" key="4">
    <source>
        <dbReference type="RuleBase" id="RU000489"/>
    </source>
</evidence>
<dbReference type="PANTHER" id="PTHR45708:SF49">
    <property type="entry name" value="ENDOCHITINASE"/>
    <property type="match status" value="1"/>
</dbReference>
<dbReference type="Proteomes" id="UP000648482">
    <property type="component" value="Unassembled WGS sequence"/>
</dbReference>
<feature type="domain" description="GH18" evidence="6">
    <location>
        <begin position="4"/>
        <end position="286"/>
    </location>
</feature>
<accession>A0ABR9E212</accession>
<keyword evidence="8" id="KW-1185">Reference proteome</keyword>
<evidence type="ECO:0000256" key="1">
    <source>
        <dbReference type="ARBA" id="ARBA00012729"/>
    </source>
</evidence>
<gene>
    <name evidence="7" type="ORF">PALI_a2607</name>
</gene>
<dbReference type="PROSITE" id="PS01095">
    <property type="entry name" value="GH18_1"/>
    <property type="match status" value="1"/>
</dbReference>